<name>A0A1I5LR57_9PSED</name>
<feature type="compositionally biased region" description="Polar residues" evidence="1">
    <location>
        <begin position="13"/>
        <end position="24"/>
    </location>
</feature>
<proteinExistence type="predicted"/>
<organism evidence="2 3">
    <name type="scientific">Pseudomonas borbori</name>
    <dbReference type="NCBI Taxonomy" id="289003"/>
    <lineage>
        <taxon>Bacteria</taxon>
        <taxon>Pseudomonadati</taxon>
        <taxon>Pseudomonadota</taxon>
        <taxon>Gammaproteobacteria</taxon>
        <taxon>Pseudomonadales</taxon>
        <taxon>Pseudomonadaceae</taxon>
        <taxon>Pseudomonas</taxon>
    </lineage>
</organism>
<protein>
    <submittedName>
        <fullName evidence="2">Uncharacterized protein</fullName>
    </submittedName>
</protein>
<dbReference type="Proteomes" id="UP000198784">
    <property type="component" value="Unassembled WGS sequence"/>
</dbReference>
<reference evidence="3" key="1">
    <citation type="submission" date="2016-10" db="EMBL/GenBank/DDBJ databases">
        <authorList>
            <person name="Varghese N."/>
            <person name="Submissions S."/>
        </authorList>
    </citation>
    <scope>NUCLEOTIDE SEQUENCE [LARGE SCALE GENOMIC DNA]</scope>
    <source>
        <strain evidence="3">DSM 17834</strain>
    </source>
</reference>
<sequence>MTASMRQPGVASQPRSPGDTQTPPGSWPGHTDRRHPHAVQHLPATRIKALAPDVEIGEG</sequence>
<feature type="region of interest" description="Disordered" evidence="1">
    <location>
        <begin position="1"/>
        <end position="59"/>
    </location>
</feature>
<gene>
    <name evidence="2" type="ORF">SAMN05216190_103191</name>
</gene>
<evidence type="ECO:0000313" key="3">
    <source>
        <dbReference type="Proteomes" id="UP000198784"/>
    </source>
</evidence>
<evidence type="ECO:0000313" key="2">
    <source>
        <dbReference type="EMBL" id="SFO99735.1"/>
    </source>
</evidence>
<dbReference type="EMBL" id="FOWX01000003">
    <property type="protein sequence ID" value="SFO99735.1"/>
    <property type="molecule type" value="Genomic_DNA"/>
</dbReference>
<dbReference type="STRING" id="289003.SAMN05216190_103191"/>
<accession>A0A1I5LR57</accession>
<dbReference type="AlphaFoldDB" id="A0A1I5LR57"/>
<evidence type="ECO:0000256" key="1">
    <source>
        <dbReference type="SAM" id="MobiDB-lite"/>
    </source>
</evidence>
<keyword evidence="3" id="KW-1185">Reference proteome</keyword>